<dbReference type="FunFam" id="1.20.58.60:FF:000017">
    <property type="entry name" value="Spectrin alpha chain, non-erythrocytic 1"/>
    <property type="match status" value="1"/>
</dbReference>
<evidence type="ECO:0000256" key="2">
    <source>
        <dbReference type="ARBA" id="ARBA00006826"/>
    </source>
</evidence>
<organism evidence="8 9">
    <name type="scientific">Meloidogyne enterolobii</name>
    <name type="common">Root-knot nematode worm</name>
    <name type="synonym">Meloidogyne mayaguensis</name>
    <dbReference type="NCBI Taxonomy" id="390850"/>
    <lineage>
        <taxon>Eukaryota</taxon>
        <taxon>Metazoa</taxon>
        <taxon>Ecdysozoa</taxon>
        <taxon>Nematoda</taxon>
        <taxon>Chromadorea</taxon>
        <taxon>Rhabditida</taxon>
        <taxon>Tylenchina</taxon>
        <taxon>Tylenchomorpha</taxon>
        <taxon>Tylenchoidea</taxon>
        <taxon>Meloidogynidae</taxon>
        <taxon>Meloidogyninae</taxon>
        <taxon>Meloidogyne</taxon>
    </lineage>
</organism>
<evidence type="ECO:0000256" key="5">
    <source>
        <dbReference type="ARBA" id="ARBA00022737"/>
    </source>
</evidence>
<dbReference type="FunFam" id="1.20.58.60:FF:000007">
    <property type="entry name" value="Spectrin alpha chain non-erythrocytic 1"/>
    <property type="match status" value="1"/>
</dbReference>
<name>A0A6V7VUU4_MELEN</name>
<evidence type="ECO:0000256" key="7">
    <source>
        <dbReference type="ARBA" id="ARBA00023212"/>
    </source>
</evidence>
<evidence type="ECO:0000256" key="4">
    <source>
        <dbReference type="ARBA" id="ARBA00022490"/>
    </source>
</evidence>
<dbReference type="OrthoDB" id="6018565at2759"/>
<sequence>MINYFSSDEIANNVAGAEALLERHQSILEEITSKEIKFKTLRQLSNQLINYENFSSDAVRQRMHDIKKARKRLNGAVVQRRKILDQCLELQLFYRDCEQCDTWMNAREAFLAQEDPTGDNVESLIKKHEDFDKAIASQQEKLNNLDQLAKQLVASEHYAKQAINTKREQIFDRWDRLKERLSEKRSKLDESQTLLQFYRDVDEVENWISEKFQIAQVEEYLKIKIWQFRRTGVLQKRFLKIEEIKFLKKKYADYFRALSNKILFEYSNFSPQNLLISLRFFRYSRTYIRAYDSTFLKSELRFEVDYCDPTNIQQKHQKQQAFEAELSANAERIATIISAGQNLISSAKCGGGEDAVSQCLNALNDQWELLVKTSTEKSARLKEANKQKTFIESMKDLEFWLGEVETLLSSKDTDCDLPSIENLLKKHQLLEADINAHADRVANVNGQAEALMEADQLYKDSIETRMQGITERYANVKDMAKQRRENLNKAITVHQLLTDIDDEESWIKLKKLLVSSDDYGHDLTGVQNLNGKHRRLDIELASQLATKHKYKILDLKQLSFYKRVK</sequence>
<keyword evidence="7" id="KW-0206">Cytoskeleton</keyword>
<dbReference type="GO" id="GO:0005737">
    <property type="term" value="C:cytoplasm"/>
    <property type="evidence" value="ECO:0007669"/>
    <property type="project" value="UniProtKB-ARBA"/>
</dbReference>
<dbReference type="Proteomes" id="UP000580250">
    <property type="component" value="Unassembled WGS sequence"/>
</dbReference>
<dbReference type="PANTHER" id="PTHR11915">
    <property type="entry name" value="SPECTRIN/FILAMIN RELATED CYTOSKELETAL PROTEIN"/>
    <property type="match status" value="1"/>
</dbReference>
<dbReference type="Gene3D" id="1.20.58.60">
    <property type="match status" value="6"/>
</dbReference>
<dbReference type="GO" id="GO:0003779">
    <property type="term" value="F:actin binding"/>
    <property type="evidence" value="ECO:0007669"/>
    <property type="project" value="UniProtKB-KW"/>
</dbReference>
<dbReference type="CDD" id="cd00176">
    <property type="entry name" value="SPEC"/>
    <property type="match status" value="2"/>
</dbReference>
<keyword evidence="4" id="KW-0963">Cytoplasm</keyword>
<accession>A0A6V7VUU4</accession>
<dbReference type="EMBL" id="CAJEWN010000314">
    <property type="protein sequence ID" value="CAD2178178.1"/>
    <property type="molecule type" value="Genomic_DNA"/>
</dbReference>
<dbReference type="SUPFAM" id="SSF46966">
    <property type="entry name" value="Spectrin repeat"/>
    <property type="match status" value="3"/>
</dbReference>
<evidence type="ECO:0000313" key="9">
    <source>
        <dbReference type="Proteomes" id="UP000580250"/>
    </source>
</evidence>
<keyword evidence="3" id="KW-0117">Actin capping</keyword>
<evidence type="ECO:0000256" key="1">
    <source>
        <dbReference type="ARBA" id="ARBA00004245"/>
    </source>
</evidence>
<comment type="caution">
    <text evidence="8">The sequence shown here is derived from an EMBL/GenBank/DDBJ whole genome shotgun (WGS) entry which is preliminary data.</text>
</comment>
<keyword evidence="5" id="KW-0677">Repeat</keyword>
<evidence type="ECO:0000256" key="3">
    <source>
        <dbReference type="ARBA" id="ARBA00022467"/>
    </source>
</evidence>
<dbReference type="SMART" id="SM00150">
    <property type="entry name" value="SPEC"/>
    <property type="match status" value="5"/>
</dbReference>
<dbReference type="GO" id="GO:0005856">
    <property type="term" value="C:cytoskeleton"/>
    <property type="evidence" value="ECO:0007669"/>
    <property type="project" value="UniProtKB-SubCell"/>
</dbReference>
<gene>
    <name evidence="8" type="ORF">MENT_LOCUS30104</name>
</gene>
<evidence type="ECO:0000313" key="8">
    <source>
        <dbReference type="EMBL" id="CAD2178178.1"/>
    </source>
</evidence>
<dbReference type="AlphaFoldDB" id="A0A6V7VUU4"/>
<dbReference type="Pfam" id="PF00435">
    <property type="entry name" value="Spectrin"/>
    <property type="match status" value="5"/>
</dbReference>
<keyword evidence="6" id="KW-0009">Actin-binding</keyword>
<proteinExistence type="inferred from homology"/>
<dbReference type="GO" id="GO:0051693">
    <property type="term" value="P:actin filament capping"/>
    <property type="evidence" value="ECO:0007669"/>
    <property type="project" value="UniProtKB-KW"/>
</dbReference>
<comment type="similarity">
    <text evidence="2">Belongs to the spectrin family.</text>
</comment>
<dbReference type="InterPro" id="IPR002017">
    <property type="entry name" value="Spectrin_repeat"/>
</dbReference>
<comment type="subcellular location">
    <subcellularLocation>
        <location evidence="1">Cytoplasm</location>
        <location evidence="1">Cytoskeleton</location>
    </subcellularLocation>
</comment>
<dbReference type="InterPro" id="IPR018159">
    <property type="entry name" value="Spectrin/alpha-actinin"/>
</dbReference>
<protein>
    <submittedName>
        <fullName evidence="8">Uncharacterized protein</fullName>
    </submittedName>
</protein>
<reference evidence="8 9" key="1">
    <citation type="submission" date="2020-08" db="EMBL/GenBank/DDBJ databases">
        <authorList>
            <person name="Koutsovoulos G."/>
            <person name="Danchin GJ E."/>
        </authorList>
    </citation>
    <scope>NUCLEOTIDE SEQUENCE [LARGE SCALE GENOMIC DNA]</scope>
</reference>
<evidence type="ECO:0000256" key="6">
    <source>
        <dbReference type="ARBA" id="ARBA00023203"/>
    </source>
</evidence>